<feature type="transmembrane region" description="Helical" evidence="1">
    <location>
        <begin position="174"/>
        <end position="191"/>
    </location>
</feature>
<feature type="transmembrane region" description="Helical" evidence="1">
    <location>
        <begin position="20"/>
        <end position="40"/>
    </location>
</feature>
<sequence>MSRALHAEWTKLRTEPAARWLLPCIVVATVLVSLFAVAAASCKVGGCGFDPAALSLAGVQLGQAVVVMLAVLAIGGEQGTGLLRTTFTAAPRRIAVLAAKAVLIGGLTLAAGTVAVLGCVAAGRAILPGNGIAAPSLADGPTLRAAVGSVLYLVLIGLLALGVAAAIRDSAASAGAMFALLYTVPLVAAMINDPELQRTLRRFAPMTAGLAIQATTDLDNLPIGPWAGLAVLAAWSAASLLLGALLLHHRDP</sequence>
<feature type="transmembrane region" description="Helical" evidence="1">
    <location>
        <begin position="52"/>
        <end position="74"/>
    </location>
</feature>
<name>A0ABS0GSA8_9ACTN</name>
<evidence type="ECO:0000313" key="3">
    <source>
        <dbReference type="Proteomes" id="UP000638560"/>
    </source>
</evidence>
<organism evidence="2 3">
    <name type="scientific">Plantactinospora alkalitolerans</name>
    <dbReference type="NCBI Taxonomy" id="2789879"/>
    <lineage>
        <taxon>Bacteria</taxon>
        <taxon>Bacillati</taxon>
        <taxon>Actinomycetota</taxon>
        <taxon>Actinomycetes</taxon>
        <taxon>Micromonosporales</taxon>
        <taxon>Micromonosporaceae</taxon>
        <taxon>Plantactinospora</taxon>
    </lineage>
</organism>
<dbReference type="EMBL" id="JADPUN010000103">
    <property type="protein sequence ID" value="MBF9129078.1"/>
    <property type="molecule type" value="Genomic_DNA"/>
</dbReference>
<comment type="caution">
    <text evidence="2">The sequence shown here is derived from an EMBL/GenBank/DDBJ whole genome shotgun (WGS) entry which is preliminary data.</text>
</comment>
<feature type="transmembrane region" description="Helical" evidence="1">
    <location>
        <begin position="147"/>
        <end position="167"/>
    </location>
</feature>
<evidence type="ECO:0000256" key="1">
    <source>
        <dbReference type="SAM" id="Phobius"/>
    </source>
</evidence>
<dbReference type="Proteomes" id="UP000638560">
    <property type="component" value="Unassembled WGS sequence"/>
</dbReference>
<keyword evidence="1" id="KW-1133">Transmembrane helix</keyword>
<feature type="transmembrane region" description="Helical" evidence="1">
    <location>
        <begin position="94"/>
        <end position="127"/>
    </location>
</feature>
<feature type="transmembrane region" description="Helical" evidence="1">
    <location>
        <begin position="226"/>
        <end position="247"/>
    </location>
</feature>
<proteinExistence type="predicted"/>
<gene>
    <name evidence="2" type="ORF">I0C86_08790</name>
</gene>
<accession>A0ABS0GSA8</accession>
<keyword evidence="1" id="KW-0812">Transmembrane</keyword>
<keyword evidence="3" id="KW-1185">Reference proteome</keyword>
<reference evidence="2 3" key="1">
    <citation type="submission" date="2020-11" db="EMBL/GenBank/DDBJ databases">
        <title>A novel isolate from a Black sea contaminated sediment with potential to produce alkanes: Plantactinospora alkalitolerans sp. nov.</title>
        <authorList>
            <person name="Carro L."/>
            <person name="Veyisoglu A."/>
            <person name="Guven K."/>
            <person name="Schumann P."/>
            <person name="Klenk H.-P."/>
            <person name="Sahin N."/>
        </authorList>
    </citation>
    <scope>NUCLEOTIDE SEQUENCE [LARGE SCALE GENOMIC DNA]</scope>
    <source>
        <strain evidence="2 3">S1510</strain>
    </source>
</reference>
<protein>
    <submittedName>
        <fullName evidence="2">ABC transporter permease</fullName>
    </submittedName>
</protein>
<evidence type="ECO:0000313" key="2">
    <source>
        <dbReference type="EMBL" id="MBF9129078.1"/>
    </source>
</evidence>
<keyword evidence="1" id="KW-0472">Membrane</keyword>